<name>A0ABY4V396_STRFL</name>
<proteinExistence type="predicted"/>
<dbReference type="Proteomes" id="UP001056079">
    <property type="component" value="Chromosome"/>
</dbReference>
<evidence type="ECO:0000313" key="2">
    <source>
        <dbReference type="EMBL" id="USC49722.1"/>
    </source>
</evidence>
<sequence>MIPAAIAALVTAVADEHPLATPEELGRFVVKTLADDGWQITPEPARAPMSAEYAPCRPKHRAYANRPPHADRSATVPPLTAPPETDRMLQPVTARTAEISSCGRYRYRLTREWSAELPPATFVMLNPSTADGDQDDATVRKCIRYARSWGCGSLVVVNLYAWRATSPRDLPADENLRVGPDGDAWLSQAALDALDADGPLVAAWGTHGTEQRVADVLTLPGMSRLSALAVTRDGHPGHPLYLRSGARPADWSPRGVR</sequence>
<dbReference type="EMBL" id="CP098609">
    <property type="protein sequence ID" value="USC49722.1"/>
    <property type="molecule type" value="Genomic_DNA"/>
</dbReference>
<reference evidence="2" key="1">
    <citation type="submission" date="2021-08" db="EMBL/GenBank/DDBJ databases">
        <title>DNA methylation of m4C regulates biosynthesis of daptomycin in Streptomyces roseosporus L30.</title>
        <authorList>
            <person name="Fang J.-L."/>
        </authorList>
    </citation>
    <scope>NUCLEOTIDE SEQUENCE</scope>
    <source>
        <strain evidence="2">L30</strain>
    </source>
</reference>
<evidence type="ECO:0000256" key="1">
    <source>
        <dbReference type="SAM" id="MobiDB-lite"/>
    </source>
</evidence>
<dbReference type="RefSeq" id="WP_010070740.1">
    <property type="nucleotide sequence ID" value="NZ_CP098609.1"/>
</dbReference>
<gene>
    <name evidence="2" type="ORF">K7395_24865</name>
</gene>
<dbReference type="Pfam" id="PF07799">
    <property type="entry name" value="DUF1643"/>
    <property type="match status" value="1"/>
</dbReference>
<protein>
    <submittedName>
        <fullName evidence="2">DUF1643 domain-containing protein</fullName>
    </submittedName>
</protein>
<organism evidence="2 3">
    <name type="scientific">Streptomyces filamentosus</name>
    <name type="common">Streptomyces roseosporus</name>
    <dbReference type="NCBI Taxonomy" id="67294"/>
    <lineage>
        <taxon>Bacteria</taxon>
        <taxon>Bacillati</taxon>
        <taxon>Actinomycetota</taxon>
        <taxon>Actinomycetes</taxon>
        <taxon>Kitasatosporales</taxon>
        <taxon>Streptomycetaceae</taxon>
        <taxon>Streptomyces</taxon>
    </lineage>
</organism>
<keyword evidence="3" id="KW-1185">Reference proteome</keyword>
<accession>A0ABY4V396</accession>
<evidence type="ECO:0000313" key="3">
    <source>
        <dbReference type="Proteomes" id="UP001056079"/>
    </source>
</evidence>
<feature type="region of interest" description="Disordered" evidence="1">
    <location>
        <begin position="64"/>
        <end position="86"/>
    </location>
</feature>
<dbReference type="InterPro" id="IPR012441">
    <property type="entry name" value="DUF1643"/>
</dbReference>